<evidence type="ECO:0000313" key="11">
    <source>
        <dbReference type="EMBL" id="MDQ0181959.1"/>
    </source>
</evidence>
<dbReference type="GO" id="GO:0018580">
    <property type="term" value="F:nitronate monooxygenase activity"/>
    <property type="evidence" value="ECO:0007669"/>
    <property type="project" value="InterPro"/>
</dbReference>
<evidence type="ECO:0000313" key="12">
    <source>
        <dbReference type="Proteomes" id="UP001230951"/>
    </source>
</evidence>
<evidence type="ECO:0000256" key="6">
    <source>
        <dbReference type="ARBA" id="ARBA00023002"/>
    </source>
</evidence>
<reference evidence="10 12" key="1">
    <citation type="submission" date="2023-07" db="EMBL/GenBank/DDBJ databases">
        <title>Sorghum-associated microbial communities from plants grown in Nebraska, USA.</title>
        <authorList>
            <person name="Schachtman D."/>
        </authorList>
    </citation>
    <scope>NUCLEOTIDE SEQUENCE</scope>
    <source>
        <strain evidence="10">DS1006</strain>
        <strain evidence="11 12">DS1016</strain>
    </source>
</reference>
<comment type="catalytic activity">
    <reaction evidence="9">
        <text>3 propionate 3-nitronate + 3 O2 + H2O = 3 3-oxopropanoate + 2 nitrate + nitrite + H2O2 + 3 H(+)</text>
        <dbReference type="Rhea" id="RHEA:57332"/>
        <dbReference type="ChEBI" id="CHEBI:15377"/>
        <dbReference type="ChEBI" id="CHEBI:15378"/>
        <dbReference type="ChEBI" id="CHEBI:15379"/>
        <dbReference type="ChEBI" id="CHEBI:16240"/>
        <dbReference type="ChEBI" id="CHEBI:16301"/>
        <dbReference type="ChEBI" id="CHEBI:17632"/>
        <dbReference type="ChEBI" id="CHEBI:33190"/>
        <dbReference type="ChEBI" id="CHEBI:136067"/>
    </reaction>
</comment>
<accession>A0AAW8DJ32</accession>
<evidence type="ECO:0000256" key="7">
    <source>
        <dbReference type="ARBA" id="ARBA00023033"/>
    </source>
</evidence>
<keyword evidence="4" id="KW-0285">Flavoprotein</keyword>
<protein>
    <recommendedName>
        <fullName evidence="8">Propionate 3-nitronate monooxygenase</fullName>
    </recommendedName>
</protein>
<proteinExistence type="inferred from homology"/>
<gene>
    <name evidence="10" type="ORF">J2S90_003127</name>
    <name evidence="11" type="ORF">J2S93_003398</name>
</gene>
<dbReference type="EMBL" id="JAUSRG010000009">
    <property type="protein sequence ID" value="MDP9906156.1"/>
    <property type="molecule type" value="Genomic_DNA"/>
</dbReference>
<evidence type="ECO:0000256" key="4">
    <source>
        <dbReference type="ARBA" id="ARBA00022630"/>
    </source>
</evidence>
<organism evidence="10 13">
    <name type="scientific">Arthrobacter bambusae</name>
    <dbReference type="NCBI Taxonomy" id="1338426"/>
    <lineage>
        <taxon>Bacteria</taxon>
        <taxon>Bacillati</taxon>
        <taxon>Actinomycetota</taxon>
        <taxon>Actinomycetes</taxon>
        <taxon>Micrococcales</taxon>
        <taxon>Micrococcaceae</taxon>
        <taxon>Arthrobacter</taxon>
    </lineage>
</organism>
<evidence type="ECO:0000256" key="5">
    <source>
        <dbReference type="ARBA" id="ARBA00022643"/>
    </source>
</evidence>
<comment type="caution">
    <text evidence="10">The sequence shown here is derived from an EMBL/GenBank/DDBJ whole genome shotgun (WGS) entry which is preliminary data.</text>
</comment>
<evidence type="ECO:0000256" key="3">
    <source>
        <dbReference type="ARBA" id="ARBA00022575"/>
    </source>
</evidence>
<evidence type="ECO:0000256" key="2">
    <source>
        <dbReference type="ARBA" id="ARBA00009881"/>
    </source>
</evidence>
<keyword evidence="6 10" id="KW-0560">Oxidoreductase</keyword>
<comment type="cofactor">
    <cofactor evidence="1">
        <name>FMN</name>
        <dbReference type="ChEBI" id="CHEBI:58210"/>
    </cofactor>
</comment>
<evidence type="ECO:0000256" key="1">
    <source>
        <dbReference type="ARBA" id="ARBA00001917"/>
    </source>
</evidence>
<keyword evidence="3" id="KW-0216">Detoxification</keyword>
<dbReference type="Pfam" id="PF03060">
    <property type="entry name" value="NMO"/>
    <property type="match status" value="1"/>
</dbReference>
<dbReference type="PANTHER" id="PTHR42747:SF3">
    <property type="entry name" value="NITRONATE MONOOXYGENASE-RELATED"/>
    <property type="match status" value="1"/>
</dbReference>
<keyword evidence="7 10" id="KW-0503">Monooxygenase</keyword>
<dbReference type="PANTHER" id="PTHR42747">
    <property type="entry name" value="NITRONATE MONOOXYGENASE-RELATED"/>
    <property type="match status" value="1"/>
</dbReference>
<dbReference type="EMBL" id="JAUSTF010000008">
    <property type="protein sequence ID" value="MDQ0181959.1"/>
    <property type="molecule type" value="Genomic_DNA"/>
</dbReference>
<sequence>MSWKDTRATRLFTIDLPIVLGPFGGLSSVELAATVSEAGGLGSYGLYGYDAERIAATARDLREATGKPFALNLWLPIEGEEPPTADPGQFAAYVDILRPYFELVGVEPPAQPDAYLPDLQEQIQAAIEARPAVLSFVFGVPSGAVIEQARRNGIVVVGTATTVDEAVALDAGGVDAIVATGMEAGGHRVSFLRAPEDSLVGTMALVPQVVDAVSVPVIAAGGISDGRGVAAALALGADAVQIGSAFLATRQSAISPAHLAAMRGPGAAHTVLTRALSGRLARGIPNRIIAELADPSVHAPFPIQNWLTGKFRPAAAAQGVPGLMSLWAGQSTPLIREDDARKLVDNIVESVDATLGRLGQT</sequence>
<evidence type="ECO:0000313" key="13">
    <source>
        <dbReference type="Proteomes" id="UP001242995"/>
    </source>
</evidence>
<evidence type="ECO:0000256" key="8">
    <source>
        <dbReference type="ARBA" id="ARBA00031155"/>
    </source>
</evidence>
<dbReference type="Proteomes" id="UP001242995">
    <property type="component" value="Unassembled WGS sequence"/>
</dbReference>
<evidence type="ECO:0000313" key="10">
    <source>
        <dbReference type="EMBL" id="MDP9906156.1"/>
    </source>
</evidence>
<dbReference type="AlphaFoldDB" id="A0AAW8DJ32"/>
<evidence type="ECO:0000256" key="9">
    <source>
        <dbReference type="ARBA" id="ARBA00049401"/>
    </source>
</evidence>
<keyword evidence="12" id="KW-1185">Reference proteome</keyword>
<comment type="similarity">
    <text evidence="2">Belongs to the nitronate monooxygenase family. NMO class I subfamily.</text>
</comment>
<dbReference type="GO" id="GO:0009636">
    <property type="term" value="P:response to toxic substance"/>
    <property type="evidence" value="ECO:0007669"/>
    <property type="project" value="UniProtKB-KW"/>
</dbReference>
<dbReference type="Gene3D" id="3.20.20.70">
    <property type="entry name" value="Aldolase class I"/>
    <property type="match status" value="1"/>
</dbReference>
<dbReference type="InterPro" id="IPR004136">
    <property type="entry name" value="NMO"/>
</dbReference>
<name>A0AAW8DJ32_9MICC</name>
<dbReference type="RefSeq" id="WP_306962496.1">
    <property type="nucleotide sequence ID" value="NZ_JAUSRG010000009.1"/>
</dbReference>
<dbReference type="InterPro" id="IPR013785">
    <property type="entry name" value="Aldolase_TIM"/>
</dbReference>
<keyword evidence="5" id="KW-0288">FMN</keyword>
<dbReference type="CDD" id="cd04730">
    <property type="entry name" value="NPD_like"/>
    <property type="match status" value="1"/>
</dbReference>
<dbReference type="SUPFAM" id="SSF51412">
    <property type="entry name" value="Inosine monophosphate dehydrogenase (IMPDH)"/>
    <property type="match status" value="1"/>
</dbReference>
<dbReference type="Proteomes" id="UP001230951">
    <property type="component" value="Unassembled WGS sequence"/>
</dbReference>